<sequence length="328" mass="35781">MEWRVNGLGLSSYLDGAPSSMVNNHLRVRGTASSQNSMKERGKQSLVDCKDCGSHVRTSRRFLGASNRDFERNLADGHDSEHDLLSQTTSSVSHAPVLQSASFHVEGPTVTTPTDRVQHTIMTMRRPPASSATIHEGSSSVQIHSYRPTRHGKVKADNFAENESDKNINDQQTQPSTSVSLPRQFNGRGAQIGSAQFRHAFVTSPDGIIHSRGPHPSRYFPDGGRIPRVSRYHQGVASLQLDPSNSTPSVKKMMSSHIYSFLTMAPGGTGSSITSATHPQPSGRESISLDEITSMSHPLDVQHADPSNDFLSLSLGSSHHETQRKNKL</sequence>
<comment type="caution">
    <text evidence="2">The sequence shown here is derived from an EMBL/GenBank/DDBJ whole genome shotgun (WGS) entry which is preliminary data.</text>
</comment>
<proteinExistence type="predicted"/>
<name>A0A024FTM6_9STRA</name>
<evidence type="ECO:0000256" key="1">
    <source>
        <dbReference type="SAM" id="MobiDB-lite"/>
    </source>
</evidence>
<dbReference type="EMBL" id="CAIX01000201">
    <property type="protein sequence ID" value="CCI10292.1"/>
    <property type="molecule type" value="Genomic_DNA"/>
</dbReference>
<feature type="compositionally biased region" description="Polar residues" evidence="1">
    <location>
        <begin position="169"/>
        <end position="183"/>
    </location>
</feature>
<keyword evidence="3" id="KW-1185">Reference proteome</keyword>
<reference evidence="2 3" key="1">
    <citation type="submission" date="2012-05" db="EMBL/GenBank/DDBJ databases">
        <title>Recombination and specialization in a pathogen metapopulation.</title>
        <authorList>
            <person name="Gardiner A."/>
            <person name="Kemen E."/>
            <person name="Schultz-Larsen T."/>
            <person name="MacLean D."/>
            <person name="Van Oosterhout C."/>
            <person name="Jones J.D.G."/>
        </authorList>
    </citation>
    <scope>NUCLEOTIDE SEQUENCE [LARGE SCALE GENOMIC DNA]</scope>
    <source>
        <strain evidence="2 3">Ac Nc2</strain>
    </source>
</reference>
<feature type="compositionally biased region" description="Basic and acidic residues" evidence="1">
    <location>
        <begin position="154"/>
        <end position="168"/>
    </location>
</feature>
<feature type="compositionally biased region" description="Polar residues" evidence="1">
    <location>
        <begin position="130"/>
        <end position="143"/>
    </location>
</feature>
<dbReference type="InParanoid" id="A0A024FTM6"/>
<protein>
    <submittedName>
        <fullName evidence="2">Uncharacterized protein</fullName>
    </submittedName>
</protein>
<evidence type="ECO:0000313" key="3">
    <source>
        <dbReference type="Proteomes" id="UP000053237"/>
    </source>
</evidence>
<organism evidence="2 3">
    <name type="scientific">Albugo candida</name>
    <dbReference type="NCBI Taxonomy" id="65357"/>
    <lineage>
        <taxon>Eukaryota</taxon>
        <taxon>Sar</taxon>
        <taxon>Stramenopiles</taxon>
        <taxon>Oomycota</taxon>
        <taxon>Peronosporomycetes</taxon>
        <taxon>Albuginales</taxon>
        <taxon>Albuginaceae</taxon>
        <taxon>Albugo</taxon>
    </lineage>
</organism>
<feature type="region of interest" description="Disordered" evidence="1">
    <location>
        <begin position="125"/>
        <end position="183"/>
    </location>
</feature>
<dbReference type="Proteomes" id="UP000053237">
    <property type="component" value="Unassembled WGS sequence"/>
</dbReference>
<evidence type="ECO:0000313" key="2">
    <source>
        <dbReference type="EMBL" id="CCI10292.1"/>
    </source>
</evidence>
<dbReference type="AlphaFoldDB" id="A0A024FTM6"/>
<gene>
    <name evidence="2" type="ORF">BN9_090860</name>
</gene>
<accession>A0A024FTM6</accession>